<gene>
    <name evidence="1" type="ORF">CRENPOLYSF2_3790003</name>
</gene>
<dbReference type="EMBL" id="FUKJ01000311">
    <property type="protein sequence ID" value="SJM94158.1"/>
    <property type="molecule type" value="Genomic_DNA"/>
</dbReference>
<evidence type="ECO:0000313" key="1">
    <source>
        <dbReference type="EMBL" id="SJM94158.1"/>
    </source>
</evidence>
<sequence length="109" mass="12556">MKTIASPNQTAINLNPFVLDAIKQNHRTLAFQPPLSLKPKLDEDDEPLLVIEEKALNLHIYAPTHEQLRENLVSELFFLWDEYANEPTENLTLKAQQIKANLLARCKEH</sequence>
<dbReference type="RefSeq" id="WP_087147676.1">
    <property type="nucleotide sequence ID" value="NZ_FUKJ01000311.1"/>
</dbReference>
<name>A0A1R4HD36_9GAMM</name>
<protein>
    <submittedName>
        <fullName evidence="1">Uncharacterized protein</fullName>
    </submittedName>
</protein>
<evidence type="ECO:0000313" key="2">
    <source>
        <dbReference type="Proteomes" id="UP000195442"/>
    </source>
</evidence>
<accession>A0A1R4HD36</accession>
<reference evidence="2" key="1">
    <citation type="submission" date="2017-02" db="EMBL/GenBank/DDBJ databases">
        <authorList>
            <person name="Daims H."/>
        </authorList>
    </citation>
    <scope>NUCLEOTIDE SEQUENCE [LARGE SCALE GENOMIC DNA]</scope>
</reference>
<dbReference type="AlphaFoldDB" id="A0A1R4HD36"/>
<dbReference type="OrthoDB" id="7811413at2"/>
<dbReference type="Proteomes" id="UP000195442">
    <property type="component" value="Unassembled WGS sequence"/>
</dbReference>
<keyword evidence="2" id="KW-1185">Reference proteome</keyword>
<proteinExistence type="predicted"/>
<organism evidence="1 2">
    <name type="scientific">Crenothrix polyspora</name>
    <dbReference type="NCBI Taxonomy" id="360316"/>
    <lineage>
        <taxon>Bacteria</taxon>
        <taxon>Pseudomonadati</taxon>
        <taxon>Pseudomonadota</taxon>
        <taxon>Gammaproteobacteria</taxon>
        <taxon>Methylococcales</taxon>
        <taxon>Crenotrichaceae</taxon>
        <taxon>Crenothrix</taxon>
    </lineage>
</organism>